<organism evidence="4 5">
    <name type="scientific">Brevibacterium senegalense</name>
    <dbReference type="NCBI Taxonomy" id="1033736"/>
    <lineage>
        <taxon>Bacteria</taxon>
        <taxon>Bacillati</taxon>
        <taxon>Actinomycetota</taxon>
        <taxon>Actinomycetes</taxon>
        <taxon>Micrococcales</taxon>
        <taxon>Brevibacteriaceae</taxon>
        <taxon>Brevibacterium</taxon>
    </lineage>
</organism>
<protein>
    <submittedName>
        <fullName evidence="4">Fe-S cluster assembly protein SufD</fullName>
    </submittedName>
</protein>
<evidence type="ECO:0000313" key="4">
    <source>
        <dbReference type="EMBL" id="HJG79539.1"/>
    </source>
</evidence>
<accession>A0A921MDR9</accession>
<sequence length="383" mass="41475">MTQTLDKPSGLPMLLNGRQDRPRSFDTSAFPAVTGREEEWRFTPVKKLADLFEEATSSAQLTGEDSLPQGVTRQTITTEAAQAHGILAPEDRPAVLAAAGAPEVVHYDVPADLELDEPVVIRANGADAGAVRAHTLLTVGAHAKATIVLEHEGLARYSELLSIVVGDGADVTVASLQMWDDGAVHLGQHDALVGRDARYRHIAVSLGGDIVRLNSNVRYAGPGGEAELLGLYFADAGQHLEHRTYIDHNTPKATSNVMYKGALQGTDARSVWVGDVLIRPEALGIDTYELNRNLILTDGARADSVPNLEIETGDIEGAGHASSTGRFDEEHLFYLMSRGIPEEEARRLVVRGFFQEVILKIGIPEVEEVLSRKIEDELSRSVL</sequence>
<dbReference type="AlphaFoldDB" id="A0A921MDR9"/>
<dbReference type="Proteomes" id="UP000784435">
    <property type="component" value="Unassembled WGS sequence"/>
</dbReference>
<dbReference type="InterPro" id="IPR000825">
    <property type="entry name" value="SUF_FeS_clus_asmbl_SufBD_core"/>
</dbReference>
<gene>
    <name evidence="4" type="primary">sufD</name>
    <name evidence="4" type="ORF">K8V08_03915</name>
</gene>
<dbReference type="EMBL" id="DYUK01000081">
    <property type="protein sequence ID" value="HJG79539.1"/>
    <property type="molecule type" value="Genomic_DNA"/>
</dbReference>
<dbReference type="GO" id="GO:0016226">
    <property type="term" value="P:iron-sulfur cluster assembly"/>
    <property type="evidence" value="ECO:0007669"/>
    <property type="project" value="InterPro"/>
</dbReference>
<name>A0A921MDR9_9MICO</name>
<reference evidence="4" key="2">
    <citation type="submission" date="2021-09" db="EMBL/GenBank/DDBJ databases">
        <authorList>
            <person name="Gilroy R."/>
        </authorList>
    </citation>
    <scope>NUCLEOTIDE SEQUENCE</scope>
    <source>
        <strain evidence="4">ChiGjej5B5-7349</strain>
    </source>
</reference>
<dbReference type="NCBIfam" id="TIGR01981">
    <property type="entry name" value="sufD"/>
    <property type="match status" value="1"/>
</dbReference>
<feature type="region of interest" description="Disordered" evidence="2">
    <location>
        <begin position="1"/>
        <end position="28"/>
    </location>
</feature>
<evidence type="ECO:0000313" key="5">
    <source>
        <dbReference type="Proteomes" id="UP000784435"/>
    </source>
</evidence>
<reference evidence="4" key="1">
    <citation type="journal article" date="2021" name="PeerJ">
        <title>Extensive microbial diversity within the chicken gut microbiome revealed by metagenomics and culture.</title>
        <authorList>
            <person name="Gilroy R."/>
            <person name="Ravi A."/>
            <person name="Getino M."/>
            <person name="Pursley I."/>
            <person name="Horton D.L."/>
            <person name="Alikhan N.F."/>
            <person name="Baker D."/>
            <person name="Gharbi K."/>
            <person name="Hall N."/>
            <person name="Watson M."/>
            <person name="Adriaenssens E.M."/>
            <person name="Foster-Nyarko E."/>
            <person name="Jarju S."/>
            <person name="Secka A."/>
            <person name="Antonio M."/>
            <person name="Oren A."/>
            <person name="Chaudhuri R.R."/>
            <person name="La Ragione R."/>
            <person name="Hildebrand F."/>
            <person name="Pallen M.J."/>
        </authorList>
    </citation>
    <scope>NUCLEOTIDE SEQUENCE</scope>
    <source>
        <strain evidence="4">ChiGjej5B5-7349</strain>
    </source>
</reference>
<dbReference type="InterPro" id="IPR055346">
    <property type="entry name" value="Fe-S_cluster_assembly_SufBD"/>
</dbReference>
<dbReference type="SUPFAM" id="SSF101960">
    <property type="entry name" value="Stabilizer of iron transporter SufD"/>
    <property type="match status" value="1"/>
</dbReference>
<dbReference type="PANTHER" id="PTHR43575">
    <property type="entry name" value="PROTEIN ABCI7, CHLOROPLASTIC"/>
    <property type="match status" value="1"/>
</dbReference>
<comment type="caution">
    <text evidence="4">The sequence shown here is derived from an EMBL/GenBank/DDBJ whole genome shotgun (WGS) entry which is preliminary data.</text>
</comment>
<proteinExistence type="inferred from homology"/>
<dbReference type="PANTHER" id="PTHR43575:SF1">
    <property type="entry name" value="PROTEIN ABCI7, CHLOROPLASTIC"/>
    <property type="match status" value="1"/>
</dbReference>
<dbReference type="InterPro" id="IPR011542">
    <property type="entry name" value="SUF_FeS_clus_asmbl_SufD"/>
</dbReference>
<evidence type="ECO:0000256" key="2">
    <source>
        <dbReference type="SAM" id="MobiDB-lite"/>
    </source>
</evidence>
<evidence type="ECO:0000259" key="3">
    <source>
        <dbReference type="Pfam" id="PF01458"/>
    </source>
</evidence>
<dbReference type="InterPro" id="IPR037284">
    <property type="entry name" value="SUF_FeS_clus_asmbl_SufBD_sf"/>
</dbReference>
<comment type="similarity">
    <text evidence="1">Belongs to the iron-sulfur cluster assembly SufBD family.</text>
</comment>
<evidence type="ECO:0000256" key="1">
    <source>
        <dbReference type="ARBA" id="ARBA00043967"/>
    </source>
</evidence>
<feature type="domain" description="SUF system FeS cluster assembly SufBD core" evidence="3">
    <location>
        <begin position="125"/>
        <end position="353"/>
    </location>
</feature>
<dbReference type="Pfam" id="PF01458">
    <property type="entry name" value="SUFBD_core"/>
    <property type="match status" value="1"/>
</dbReference>